<gene>
    <name evidence="2" type="ORF">ABIC20_005016</name>
</gene>
<keyword evidence="3" id="KW-1185">Reference proteome</keyword>
<name>A0ABV2NMH2_9HYPH</name>
<protein>
    <submittedName>
        <fullName evidence="2">Uncharacterized protein</fullName>
    </submittedName>
</protein>
<evidence type="ECO:0000256" key="1">
    <source>
        <dbReference type="SAM" id="MobiDB-lite"/>
    </source>
</evidence>
<evidence type="ECO:0000313" key="3">
    <source>
        <dbReference type="Proteomes" id="UP001549119"/>
    </source>
</evidence>
<dbReference type="EMBL" id="JBEPNW010000002">
    <property type="protein sequence ID" value="MET3867707.1"/>
    <property type="molecule type" value="Genomic_DNA"/>
</dbReference>
<organism evidence="2 3">
    <name type="scientific">Methylobacterium radiotolerans</name>
    <dbReference type="NCBI Taxonomy" id="31998"/>
    <lineage>
        <taxon>Bacteria</taxon>
        <taxon>Pseudomonadati</taxon>
        <taxon>Pseudomonadota</taxon>
        <taxon>Alphaproteobacteria</taxon>
        <taxon>Hyphomicrobiales</taxon>
        <taxon>Methylobacteriaceae</taxon>
        <taxon>Methylobacterium</taxon>
    </lineage>
</organism>
<sequence length="46" mass="4729">MVWVTSCGPITPPKTPPAMTADSARGRRSAGTQSAAAKRNEKTTAA</sequence>
<reference evidence="2 3" key="1">
    <citation type="submission" date="2024-06" db="EMBL/GenBank/DDBJ databases">
        <title>Genomics of switchgrass bacterial isolates.</title>
        <authorList>
            <person name="Shade A."/>
        </authorList>
    </citation>
    <scope>NUCLEOTIDE SEQUENCE [LARGE SCALE GENOMIC DNA]</scope>
    <source>
        <strain evidence="2 3">PvP084</strain>
    </source>
</reference>
<evidence type="ECO:0000313" key="2">
    <source>
        <dbReference type="EMBL" id="MET3867707.1"/>
    </source>
</evidence>
<dbReference type="Proteomes" id="UP001549119">
    <property type="component" value="Unassembled WGS sequence"/>
</dbReference>
<accession>A0ABV2NMH2</accession>
<proteinExistence type="predicted"/>
<feature type="region of interest" description="Disordered" evidence="1">
    <location>
        <begin position="1"/>
        <end position="46"/>
    </location>
</feature>
<comment type="caution">
    <text evidence="2">The sequence shown here is derived from an EMBL/GenBank/DDBJ whole genome shotgun (WGS) entry which is preliminary data.</text>
</comment>